<gene>
    <name evidence="2" type="ORF">GA0061098_102055</name>
</gene>
<feature type="region of interest" description="Disordered" evidence="1">
    <location>
        <begin position="1"/>
        <end position="25"/>
    </location>
</feature>
<proteinExistence type="predicted"/>
<keyword evidence="3" id="KW-1185">Reference proteome</keyword>
<evidence type="ECO:0000313" key="3">
    <source>
        <dbReference type="Proteomes" id="UP000199184"/>
    </source>
</evidence>
<protein>
    <submittedName>
        <fullName evidence="2">GcrA cell cycle regulator</fullName>
    </submittedName>
</protein>
<dbReference type="EMBL" id="FMAI01000020">
    <property type="protein sequence ID" value="SCB53675.1"/>
    <property type="molecule type" value="Genomic_DNA"/>
</dbReference>
<dbReference type="Proteomes" id="UP000199184">
    <property type="component" value="Unassembled WGS sequence"/>
</dbReference>
<name>A0A1C3XNE9_9BRAD</name>
<sequence length="180" mass="19713">MPVLSPTSSPTCSAPTSSSSTYSATTYSSKTWTDERIELLKRHFEAGLSCREIAADIGVSRNAVIGKLSRLNLTRGRTIDERKVQDRPARAPRAVPRLQYEMLATIYGDTDAPVATGPIDDANRCSLMELAENRCRWPISTPGAEDFCFCGNAAPDAQPYCAGHSRLAYRPNSRARVMRG</sequence>
<dbReference type="AlphaFoldDB" id="A0A1C3XNE9"/>
<evidence type="ECO:0000313" key="2">
    <source>
        <dbReference type="EMBL" id="SCB53675.1"/>
    </source>
</evidence>
<evidence type="ECO:0000256" key="1">
    <source>
        <dbReference type="SAM" id="MobiDB-lite"/>
    </source>
</evidence>
<dbReference type="RefSeq" id="WP_165637703.1">
    <property type="nucleotide sequence ID" value="NZ_FMAI01000020.1"/>
</dbReference>
<accession>A0A1C3XNE9</accession>
<dbReference type="InterPro" id="IPR011681">
    <property type="entry name" value="GcrA"/>
</dbReference>
<dbReference type="Gene3D" id="1.10.10.60">
    <property type="entry name" value="Homeodomain-like"/>
    <property type="match status" value="1"/>
</dbReference>
<organism evidence="2 3">
    <name type="scientific">Bradyrhizobium shewense</name>
    <dbReference type="NCBI Taxonomy" id="1761772"/>
    <lineage>
        <taxon>Bacteria</taxon>
        <taxon>Pseudomonadati</taxon>
        <taxon>Pseudomonadota</taxon>
        <taxon>Alphaproteobacteria</taxon>
        <taxon>Hyphomicrobiales</taxon>
        <taxon>Nitrobacteraceae</taxon>
        <taxon>Bradyrhizobium</taxon>
    </lineage>
</organism>
<dbReference type="Pfam" id="PF07750">
    <property type="entry name" value="GcrA"/>
    <property type="match status" value="1"/>
</dbReference>
<reference evidence="3" key="1">
    <citation type="submission" date="2016-08" db="EMBL/GenBank/DDBJ databases">
        <authorList>
            <person name="Varghese N."/>
            <person name="Submissions Spin"/>
        </authorList>
    </citation>
    <scope>NUCLEOTIDE SEQUENCE [LARGE SCALE GENOMIC DNA]</scope>
    <source>
        <strain evidence="3">ERR11</strain>
    </source>
</reference>